<dbReference type="SUPFAM" id="SSF90123">
    <property type="entry name" value="ABC transporter transmembrane region"/>
    <property type="match status" value="2"/>
</dbReference>
<dbReference type="InterPro" id="IPR011527">
    <property type="entry name" value="ABC1_TM_dom"/>
</dbReference>
<gene>
    <name evidence="15" type="ORF">GSPATT00016156001</name>
</gene>
<evidence type="ECO:0000256" key="5">
    <source>
        <dbReference type="ARBA" id="ARBA00022737"/>
    </source>
</evidence>
<feature type="region of interest" description="Disordered" evidence="11">
    <location>
        <begin position="689"/>
        <end position="728"/>
    </location>
</feature>
<dbReference type="InParanoid" id="A0DE47"/>
<dbReference type="OMA" id="IGMAAPY"/>
<evidence type="ECO:0000256" key="3">
    <source>
        <dbReference type="ARBA" id="ARBA00022448"/>
    </source>
</evidence>
<evidence type="ECO:0000256" key="11">
    <source>
        <dbReference type="SAM" id="MobiDB-lite"/>
    </source>
</evidence>
<dbReference type="InterPro" id="IPR017871">
    <property type="entry name" value="ABC_transporter-like_CS"/>
</dbReference>
<keyword evidence="7" id="KW-0067">ATP-binding</keyword>
<dbReference type="InterPro" id="IPR039421">
    <property type="entry name" value="Type_1_exporter"/>
</dbReference>
<dbReference type="GO" id="GO:0016887">
    <property type="term" value="F:ATP hydrolysis activity"/>
    <property type="evidence" value="ECO:0007669"/>
    <property type="project" value="InterPro"/>
</dbReference>
<feature type="transmembrane region" description="Helical" evidence="12">
    <location>
        <begin position="816"/>
        <end position="841"/>
    </location>
</feature>
<dbReference type="PROSITE" id="PS50929">
    <property type="entry name" value="ABC_TM1F"/>
    <property type="match status" value="2"/>
</dbReference>
<feature type="transmembrane region" description="Helical" evidence="12">
    <location>
        <begin position="746"/>
        <end position="768"/>
    </location>
</feature>
<evidence type="ECO:0000256" key="7">
    <source>
        <dbReference type="ARBA" id="ARBA00022840"/>
    </source>
</evidence>
<dbReference type="Pfam" id="PF00664">
    <property type="entry name" value="ABC_membrane"/>
    <property type="match status" value="2"/>
</dbReference>
<dbReference type="PANTHER" id="PTHR43394:SF27">
    <property type="entry name" value="ATP-DEPENDENT TRANSLOCASE ABCB1-LIKE"/>
    <property type="match status" value="1"/>
</dbReference>
<keyword evidence="10" id="KW-0325">Glycoprotein</keyword>
<evidence type="ECO:0000259" key="14">
    <source>
        <dbReference type="PROSITE" id="PS50929"/>
    </source>
</evidence>
<dbReference type="FunCoup" id="A0DE47">
    <property type="interactions" value="4"/>
</dbReference>
<feature type="region of interest" description="Disordered" evidence="11">
    <location>
        <begin position="1"/>
        <end position="23"/>
    </location>
</feature>
<dbReference type="GO" id="GO:0016020">
    <property type="term" value="C:membrane"/>
    <property type="evidence" value="ECO:0000318"/>
    <property type="project" value="GO_Central"/>
</dbReference>
<dbReference type="PROSITE" id="PS00211">
    <property type="entry name" value="ABC_TRANSPORTER_1"/>
    <property type="match status" value="2"/>
</dbReference>
<dbReference type="STRING" id="5888.A0DE47"/>
<dbReference type="Proteomes" id="UP000000600">
    <property type="component" value="Unassembled WGS sequence"/>
</dbReference>
<evidence type="ECO:0000256" key="1">
    <source>
        <dbReference type="ARBA" id="ARBA00004141"/>
    </source>
</evidence>
<feature type="domain" description="ABC transmembrane type-1" evidence="14">
    <location>
        <begin position="46"/>
        <end position="347"/>
    </location>
</feature>
<feature type="transmembrane region" description="Helical" evidence="12">
    <location>
        <begin position="43"/>
        <end position="66"/>
    </location>
</feature>
<keyword evidence="6" id="KW-0547">Nucleotide-binding</keyword>
<feature type="transmembrane region" description="Helical" evidence="12">
    <location>
        <begin position="99"/>
        <end position="121"/>
    </location>
</feature>
<feature type="domain" description="ABC transmembrane type-1" evidence="14">
    <location>
        <begin position="747"/>
        <end position="1051"/>
    </location>
</feature>
<dbReference type="InterPro" id="IPR027417">
    <property type="entry name" value="P-loop_NTPase"/>
</dbReference>
<dbReference type="KEGG" id="ptm:GSPATT00016156001"/>
<feature type="transmembrane region" description="Helical" evidence="12">
    <location>
        <begin position="172"/>
        <end position="192"/>
    </location>
</feature>
<dbReference type="PROSITE" id="PS50893">
    <property type="entry name" value="ABC_TRANSPORTER_2"/>
    <property type="match status" value="2"/>
</dbReference>
<feature type="transmembrane region" description="Helical" evidence="12">
    <location>
        <begin position="997"/>
        <end position="1020"/>
    </location>
</feature>
<dbReference type="CDD" id="cd18577">
    <property type="entry name" value="ABC_6TM_Pgp_ABCB1_D1_like"/>
    <property type="match status" value="1"/>
</dbReference>
<feature type="compositionally biased region" description="Basic residues" evidence="11">
    <location>
        <begin position="693"/>
        <end position="705"/>
    </location>
</feature>
<evidence type="ECO:0000259" key="13">
    <source>
        <dbReference type="PROSITE" id="PS50893"/>
    </source>
</evidence>
<feature type="transmembrane region" description="Helical" evidence="12">
    <location>
        <begin position="271"/>
        <end position="293"/>
    </location>
</feature>
<dbReference type="GO" id="GO:0055085">
    <property type="term" value="P:transmembrane transport"/>
    <property type="evidence" value="ECO:0000318"/>
    <property type="project" value="GO_Central"/>
</dbReference>
<dbReference type="SUPFAM" id="SSF52540">
    <property type="entry name" value="P-loop containing nucleoside triphosphate hydrolases"/>
    <property type="match status" value="2"/>
</dbReference>
<dbReference type="FunFam" id="1.20.1560.10:FF:000194">
    <property type="entry name" value="Uncharacterized protein"/>
    <property type="match status" value="2"/>
</dbReference>
<keyword evidence="4 12" id="KW-0812">Transmembrane</keyword>
<protein>
    <submittedName>
        <fullName evidence="15">Uncharacterized protein</fullName>
    </submittedName>
</protein>
<proteinExistence type="inferred from homology"/>
<evidence type="ECO:0000256" key="12">
    <source>
        <dbReference type="SAM" id="Phobius"/>
    </source>
</evidence>
<evidence type="ECO:0000313" key="16">
    <source>
        <dbReference type="Proteomes" id="UP000000600"/>
    </source>
</evidence>
<evidence type="ECO:0000313" key="15">
    <source>
        <dbReference type="EMBL" id="CAK81314.1"/>
    </source>
</evidence>
<dbReference type="PANTHER" id="PTHR43394">
    <property type="entry name" value="ATP-DEPENDENT PERMEASE MDL1, MITOCHONDRIAL"/>
    <property type="match status" value="1"/>
</dbReference>
<feature type="domain" description="ABC transporter" evidence="13">
    <location>
        <begin position="1098"/>
        <end position="1349"/>
    </location>
</feature>
<feature type="transmembrane region" description="Helical" evidence="12">
    <location>
        <begin position="313"/>
        <end position="335"/>
    </location>
</feature>
<feature type="transmembrane region" description="Helical" evidence="12">
    <location>
        <begin position="198"/>
        <end position="218"/>
    </location>
</feature>
<dbReference type="InterPro" id="IPR036640">
    <property type="entry name" value="ABC1_TM_sf"/>
</dbReference>
<feature type="domain" description="ABC transporter" evidence="13">
    <location>
        <begin position="381"/>
        <end position="620"/>
    </location>
</feature>
<keyword evidence="5" id="KW-0677">Repeat</keyword>
<dbReference type="eggNOG" id="KOG0055">
    <property type="taxonomic scope" value="Eukaryota"/>
</dbReference>
<dbReference type="Pfam" id="PF00005">
    <property type="entry name" value="ABC_tran"/>
    <property type="match status" value="2"/>
</dbReference>
<dbReference type="SMART" id="SM00382">
    <property type="entry name" value="AAA"/>
    <property type="match status" value="2"/>
</dbReference>
<evidence type="ECO:0000256" key="8">
    <source>
        <dbReference type="ARBA" id="ARBA00022989"/>
    </source>
</evidence>
<evidence type="ECO:0000256" key="10">
    <source>
        <dbReference type="ARBA" id="ARBA00023180"/>
    </source>
</evidence>
<comment type="similarity">
    <text evidence="2">Belongs to the ABC transporter superfamily. ABCB family. Multidrug resistance exporter (TC 3.A.1.201) subfamily.</text>
</comment>
<feature type="compositionally biased region" description="Polar residues" evidence="11">
    <location>
        <begin position="10"/>
        <end position="23"/>
    </location>
</feature>
<dbReference type="CDD" id="cd18578">
    <property type="entry name" value="ABC_6TM_Pgp_ABCB1_D2_like"/>
    <property type="match status" value="1"/>
</dbReference>
<dbReference type="Gene3D" id="3.40.50.300">
    <property type="entry name" value="P-loop containing nucleotide triphosphate hydrolases"/>
    <property type="match status" value="2"/>
</dbReference>
<accession>A0DE47</accession>
<dbReference type="GO" id="GO:0005524">
    <property type="term" value="F:ATP binding"/>
    <property type="evidence" value="ECO:0007669"/>
    <property type="project" value="UniProtKB-KW"/>
</dbReference>
<keyword evidence="16" id="KW-1185">Reference proteome</keyword>
<comment type="subcellular location">
    <subcellularLocation>
        <location evidence="1">Membrane</location>
        <topology evidence="1">Multi-pass membrane protein</topology>
    </subcellularLocation>
</comment>
<feature type="region of interest" description="Disordered" evidence="11">
    <location>
        <begin position="1229"/>
        <end position="1252"/>
    </location>
</feature>
<sequence length="1352" mass="150008">MKTDGAAENQALTNGNGANAQPQQEPMVPYFELLRYASPKDKVLMFIGGFAAFCNGAAFPSFSIIFGDMTDSFSEAGDEMVRQAGLNAMQIYRKTQYRYFVIVAVGTMLMSFIMFATWMITGENQSIEFRKRYFSAILRQEIGWFDTINPNELNSKVANETFAVQGAIGEKVPTFIMTFSMSFFGFLIGYIYGWQLALVVTATLPAISIATAIFAVIIQTSENATQKAYSDAGALAEQAINAIKTVKMLDGEDFEVEKYKKHLLDATATTISYQFGVGLAFGFLWAAMLWAYALGFWYGAKLISDQTINDNMGAVYTVGDVMIIFFAILTGGFSLGQAGPCVQNFAKGRQAAVKMFAILDRNPKIVNPLNPIKLTSFNGTILLRNIQFSYPNRPDQKILKGLNLNIPAGKKVALVGESGCGKSTVMQLIERFYDCEEGEVLFGGADGINVKDLDLLDLRSRIGLVGQEPVLFATSIRENLLYGKTDATETEMIDALKKANAWDFVSKMDKGLETYVGIGGGQLSGGQKQRIAIARAILKRPQILLLDEATSALDRTNERLIQETLDEVSKGITTIVIAHRLSTIQNADLIYVIDKGLVVEMGTHQELMNMHGKYEILAKNQIQAQNQEKDSGSFSSNPSQKNLDDQQVGSQRSVKLKMNMTDQQNIVVAVKQEIDRFQDLGVPELVKKVSGQVHHHHHHHHHHKKNETDLETQPLPKKDESKQEKQEVDAQMGRLFTYNQDEKPQFIIGIIAALANGCTFPVFSLFLAEMITVLVESNPSFADYQCSITYDNPTTEMCQLLKDDLKDEVKTKADRLALWFFLIGVAAQILWTFQMYFLAYVGEKLTCKLRLDTYRKLLRMPIPYFDIPKNNAGTLTSRLSVDCKLINGLTSSILGINISNVGALICGLVISFVASWQMTLIMLGLAPLSYVGGILQAKFLQGFSDLTDEAYKDSGNLIMEAVTNIRTVVSFGNEEIILGIYSKKVQLPLMKAKERGIYAGLAFGFSQMQMFIINAIVFYVGAILCRDGVITIEGMFKSILAITFATMSAGNNAAFAGDIGAAKNASRNIFEILDSEDEFQREERLKKQKITKPMQGDIHFNNLTFKYVGRDKNVFENLSLTVKQGQKVAFVGPSGCGKSTLMQMLMRFYEPDQGVITINGIDITDYDIRYIRRQFGIVSQEPVLFNGTIKENIQYNLPAITGEQIENAAKKANAYDFIIKNQFEETQVEQKGNEKQRGQGFDRQVGPKGAQISGGQKQRIAIARAILRDSNLLLLDEATSALDAASEQLVQDSLNKLMEGKTTVAIAHRISTIKDSDVIYVFEDGKIVEEGSYQTLVGLKGAFYRLEQGIAK</sequence>
<keyword evidence="9 12" id="KW-0472">Membrane</keyword>
<dbReference type="FunFam" id="3.40.50.300:FF:000240">
    <property type="entry name" value="ABC transporter B family member 20"/>
    <property type="match status" value="2"/>
</dbReference>
<name>A0DE47_PARTE</name>
<dbReference type="InterPro" id="IPR003439">
    <property type="entry name" value="ABC_transporter-like_ATP-bd"/>
</dbReference>
<evidence type="ECO:0000256" key="6">
    <source>
        <dbReference type="ARBA" id="ARBA00022741"/>
    </source>
</evidence>
<feature type="region of interest" description="Disordered" evidence="11">
    <location>
        <begin position="625"/>
        <end position="650"/>
    </location>
</feature>
<evidence type="ECO:0000256" key="9">
    <source>
        <dbReference type="ARBA" id="ARBA00023136"/>
    </source>
</evidence>
<dbReference type="GO" id="GO:0140359">
    <property type="term" value="F:ABC-type transporter activity"/>
    <property type="evidence" value="ECO:0007669"/>
    <property type="project" value="InterPro"/>
</dbReference>
<dbReference type="GeneID" id="5034496"/>
<feature type="compositionally biased region" description="Basic and acidic residues" evidence="11">
    <location>
        <begin position="716"/>
        <end position="728"/>
    </location>
</feature>
<feature type="transmembrane region" description="Helical" evidence="12">
    <location>
        <begin position="885"/>
        <end position="910"/>
    </location>
</feature>
<evidence type="ECO:0000256" key="2">
    <source>
        <dbReference type="ARBA" id="ARBA00007577"/>
    </source>
</evidence>
<keyword evidence="3" id="KW-0813">Transport</keyword>
<keyword evidence="8 12" id="KW-1133">Transmembrane helix</keyword>
<dbReference type="Gene3D" id="1.20.1560.10">
    <property type="entry name" value="ABC transporter type 1, transmembrane domain"/>
    <property type="match status" value="2"/>
</dbReference>
<dbReference type="HOGENOM" id="CLU_000604_17_2_1"/>
<evidence type="ECO:0000256" key="4">
    <source>
        <dbReference type="ARBA" id="ARBA00022692"/>
    </source>
</evidence>
<dbReference type="InterPro" id="IPR003593">
    <property type="entry name" value="AAA+_ATPase"/>
</dbReference>
<dbReference type="EMBL" id="CT868396">
    <property type="protein sequence ID" value="CAK81314.1"/>
    <property type="molecule type" value="Genomic_DNA"/>
</dbReference>
<dbReference type="RefSeq" id="XP_001448711.1">
    <property type="nucleotide sequence ID" value="XM_001448674.2"/>
</dbReference>
<organism evidence="15 16">
    <name type="scientific">Paramecium tetraurelia</name>
    <dbReference type="NCBI Taxonomy" id="5888"/>
    <lineage>
        <taxon>Eukaryota</taxon>
        <taxon>Sar</taxon>
        <taxon>Alveolata</taxon>
        <taxon>Ciliophora</taxon>
        <taxon>Intramacronucleata</taxon>
        <taxon>Oligohymenophorea</taxon>
        <taxon>Peniculida</taxon>
        <taxon>Parameciidae</taxon>
        <taxon>Paramecium</taxon>
    </lineage>
</organism>
<reference evidence="15 16" key="1">
    <citation type="journal article" date="2006" name="Nature">
        <title>Global trends of whole-genome duplications revealed by the ciliate Paramecium tetraurelia.</title>
        <authorList>
            <consortium name="Genoscope"/>
            <person name="Aury J.-M."/>
            <person name="Jaillon O."/>
            <person name="Duret L."/>
            <person name="Noel B."/>
            <person name="Jubin C."/>
            <person name="Porcel B.M."/>
            <person name="Segurens B."/>
            <person name="Daubin V."/>
            <person name="Anthouard V."/>
            <person name="Aiach N."/>
            <person name="Arnaiz O."/>
            <person name="Billaut A."/>
            <person name="Beisson J."/>
            <person name="Blanc I."/>
            <person name="Bouhouche K."/>
            <person name="Camara F."/>
            <person name="Duharcourt S."/>
            <person name="Guigo R."/>
            <person name="Gogendeau D."/>
            <person name="Katinka M."/>
            <person name="Keller A.-M."/>
            <person name="Kissmehl R."/>
            <person name="Klotz C."/>
            <person name="Koll F."/>
            <person name="Le Moue A."/>
            <person name="Lepere C."/>
            <person name="Malinsky S."/>
            <person name="Nowacki M."/>
            <person name="Nowak J.K."/>
            <person name="Plattner H."/>
            <person name="Poulain J."/>
            <person name="Ruiz F."/>
            <person name="Serrano V."/>
            <person name="Zagulski M."/>
            <person name="Dessen P."/>
            <person name="Betermier M."/>
            <person name="Weissenbach J."/>
            <person name="Scarpelli C."/>
            <person name="Schachter V."/>
            <person name="Sperling L."/>
            <person name="Meyer E."/>
            <person name="Cohen J."/>
            <person name="Wincker P."/>
        </authorList>
    </citation>
    <scope>NUCLEOTIDE SEQUENCE [LARGE SCALE GENOMIC DNA]</scope>
    <source>
        <strain evidence="15 16">Stock d4-2</strain>
    </source>
</reference>
<dbReference type="GO" id="GO:0042626">
    <property type="term" value="F:ATPase-coupled transmembrane transporter activity"/>
    <property type="evidence" value="ECO:0000318"/>
    <property type="project" value="GO_Central"/>
</dbReference>
<dbReference type="OrthoDB" id="417789at2759"/>